<dbReference type="Proteomes" id="UP000663870">
    <property type="component" value="Unassembled WGS sequence"/>
</dbReference>
<evidence type="ECO:0000313" key="7">
    <source>
        <dbReference type="Proteomes" id="UP000663870"/>
    </source>
</evidence>
<accession>A0A815P251</accession>
<feature type="domain" description="Spastin/Vps4 C-terminal" evidence="3">
    <location>
        <begin position="18"/>
        <end position="77"/>
    </location>
</feature>
<dbReference type="AlphaFoldDB" id="A0A815P251"/>
<dbReference type="Gene3D" id="1.10.8.60">
    <property type="match status" value="1"/>
</dbReference>
<evidence type="ECO:0000313" key="5">
    <source>
        <dbReference type="EMBL" id="CAF1636468.1"/>
    </source>
</evidence>
<dbReference type="Pfam" id="PF09336">
    <property type="entry name" value="Vps4_C"/>
    <property type="match status" value="1"/>
</dbReference>
<sequence length="82" mass="8970">MISTQVTNPEPDGPCRRWLVCSPGDPDAQELKLDKIRSDELCDPPVAMSDMLAALATQKPAMNKTDLLAYKAFTQGFDQEGS</sequence>
<dbReference type="EMBL" id="CAJNOL010008465">
    <property type="protein sequence ID" value="CAF1636468.1"/>
    <property type="molecule type" value="Genomic_DNA"/>
</dbReference>
<evidence type="ECO:0000259" key="3">
    <source>
        <dbReference type="Pfam" id="PF09336"/>
    </source>
</evidence>
<evidence type="ECO:0000256" key="2">
    <source>
        <dbReference type="ARBA" id="ARBA00022840"/>
    </source>
</evidence>
<dbReference type="EMBL" id="CAJNOH010006855">
    <property type="protein sequence ID" value="CAF1443120.1"/>
    <property type="molecule type" value="Genomic_DNA"/>
</dbReference>
<gene>
    <name evidence="5" type="ORF">JXQ802_LOCUS52563</name>
    <name evidence="4" type="ORF">PYM288_LOCUS36227</name>
</gene>
<keyword evidence="1" id="KW-0547">Nucleotide-binding</keyword>
<keyword evidence="2" id="KW-0067">ATP-binding</keyword>
<protein>
    <recommendedName>
        <fullName evidence="3">Spastin/Vps4 C-terminal domain-containing protein</fullName>
    </recommendedName>
</protein>
<evidence type="ECO:0000313" key="4">
    <source>
        <dbReference type="EMBL" id="CAF1443120.1"/>
    </source>
</evidence>
<evidence type="ECO:0000313" key="6">
    <source>
        <dbReference type="Proteomes" id="UP000663854"/>
    </source>
</evidence>
<comment type="caution">
    <text evidence="4">The sequence shown here is derived from an EMBL/GenBank/DDBJ whole genome shotgun (WGS) entry which is preliminary data.</text>
</comment>
<dbReference type="InterPro" id="IPR015415">
    <property type="entry name" value="Spast_Vps4_C"/>
</dbReference>
<name>A0A815P251_9BILA</name>
<reference evidence="4" key="1">
    <citation type="submission" date="2021-02" db="EMBL/GenBank/DDBJ databases">
        <authorList>
            <person name="Nowell W R."/>
        </authorList>
    </citation>
    <scope>NUCLEOTIDE SEQUENCE</scope>
</reference>
<proteinExistence type="predicted"/>
<evidence type="ECO:0000256" key="1">
    <source>
        <dbReference type="ARBA" id="ARBA00022741"/>
    </source>
</evidence>
<dbReference type="Proteomes" id="UP000663854">
    <property type="component" value="Unassembled WGS sequence"/>
</dbReference>
<dbReference type="GO" id="GO:0005524">
    <property type="term" value="F:ATP binding"/>
    <property type="evidence" value="ECO:0007669"/>
    <property type="project" value="UniProtKB-KW"/>
</dbReference>
<organism evidence="4 6">
    <name type="scientific">Rotaria sordida</name>
    <dbReference type="NCBI Taxonomy" id="392033"/>
    <lineage>
        <taxon>Eukaryota</taxon>
        <taxon>Metazoa</taxon>
        <taxon>Spiralia</taxon>
        <taxon>Gnathifera</taxon>
        <taxon>Rotifera</taxon>
        <taxon>Eurotatoria</taxon>
        <taxon>Bdelloidea</taxon>
        <taxon>Philodinida</taxon>
        <taxon>Philodinidae</taxon>
        <taxon>Rotaria</taxon>
    </lineage>
</organism>
<keyword evidence="7" id="KW-1185">Reference proteome</keyword>